<keyword evidence="1" id="KW-0812">Transmembrane</keyword>
<keyword evidence="1" id="KW-0472">Membrane</keyword>
<evidence type="ECO:0000313" key="3">
    <source>
        <dbReference type="EMBL" id="PIE96198.1"/>
    </source>
</evidence>
<keyword evidence="4" id="KW-1185">Reference proteome</keyword>
<dbReference type="Proteomes" id="UP000228484">
    <property type="component" value="Unassembled WGS sequence"/>
</dbReference>
<comment type="caution">
    <text evidence="3">The sequence shown here is derived from an EMBL/GenBank/DDBJ whole genome shotgun (WGS) entry which is preliminary data.</text>
</comment>
<organism evidence="3 4">
    <name type="scientific">Bacillus fungorum</name>
    <dbReference type="NCBI Taxonomy" id="2039284"/>
    <lineage>
        <taxon>Bacteria</taxon>
        <taxon>Bacillati</taxon>
        <taxon>Bacillota</taxon>
        <taxon>Bacilli</taxon>
        <taxon>Bacillales</taxon>
        <taxon>Bacillaceae</taxon>
        <taxon>Bacillus</taxon>
    </lineage>
</organism>
<dbReference type="AlphaFoldDB" id="A0A2G6QH78"/>
<dbReference type="InterPro" id="IPR024951">
    <property type="entry name" value="Sulfurylase_cat_dom"/>
</dbReference>
<dbReference type="Gene3D" id="3.40.50.620">
    <property type="entry name" value="HUPs"/>
    <property type="match status" value="1"/>
</dbReference>
<keyword evidence="1" id="KW-1133">Transmembrane helix</keyword>
<feature type="transmembrane region" description="Helical" evidence="1">
    <location>
        <begin position="21"/>
        <end position="42"/>
    </location>
</feature>
<protein>
    <recommendedName>
        <fullName evidence="2">Sulphate adenylyltransferase catalytic domain-containing protein</fullName>
    </recommendedName>
</protein>
<feature type="domain" description="Sulphate adenylyltransferase catalytic" evidence="2">
    <location>
        <begin position="2"/>
        <end position="47"/>
    </location>
</feature>
<gene>
    <name evidence="3" type="ORF">CO726_05475</name>
</gene>
<reference evidence="3 4" key="1">
    <citation type="submission" date="2017-09" db="EMBL/GenBank/DDBJ databases">
        <title>Biocontrol bacteria screening and application from spent mushroom substrate.</title>
        <authorList>
            <person name="Sun X."/>
        </authorList>
    </citation>
    <scope>NUCLEOTIDE SEQUENCE [LARGE SCALE GENOMIC DNA]</scope>
    <source>
        <strain evidence="3 4">100374</strain>
    </source>
</reference>
<proteinExistence type="predicted"/>
<name>A0A2G6QH78_9BACI</name>
<dbReference type="GO" id="GO:0004781">
    <property type="term" value="F:sulfate adenylyltransferase (ATP) activity"/>
    <property type="evidence" value="ECO:0007669"/>
    <property type="project" value="InterPro"/>
</dbReference>
<dbReference type="SUPFAM" id="SSF52374">
    <property type="entry name" value="Nucleotidylyl transferase"/>
    <property type="match status" value="1"/>
</dbReference>
<dbReference type="InterPro" id="IPR014729">
    <property type="entry name" value="Rossmann-like_a/b/a_fold"/>
</dbReference>
<sequence length="48" mass="5605">MHMESCQILLQNYYNIERVCVVIYLAAMFYVGSLEADLHAFVRKNYGS</sequence>
<evidence type="ECO:0000313" key="4">
    <source>
        <dbReference type="Proteomes" id="UP000228484"/>
    </source>
</evidence>
<evidence type="ECO:0000256" key="1">
    <source>
        <dbReference type="SAM" id="Phobius"/>
    </source>
</evidence>
<dbReference type="EMBL" id="NWUW01000003">
    <property type="protein sequence ID" value="PIE96198.1"/>
    <property type="molecule type" value="Genomic_DNA"/>
</dbReference>
<accession>A0A2G6QH78</accession>
<dbReference type="Pfam" id="PF01747">
    <property type="entry name" value="ATP-sulfurylase"/>
    <property type="match status" value="1"/>
</dbReference>
<evidence type="ECO:0000259" key="2">
    <source>
        <dbReference type="Pfam" id="PF01747"/>
    </source>
</evidence>